<evidence type="ECO:0008006" key="3">
    <source>
        <dbReference type="Google" id="ProtNLM"/>
    </source>
</evidence>
<dbReference type="InterPro" id="IPR022555">
    <property type="entry name" value="DUF2577"/>
</dbReference>
<accession>A0ABM9CFF2</accession>
<keyword evidence="2" id="KW-1185">Reference proteome</keyword>
<dbReference type="RefSeq" id="WP_307728359.1">
    <property type="nucleotide sequence ID" value="NZ_CAKMMF010000020.1"/>
</dbReference>
<gene>
    <name evidence="1" type="ORF">PAECIP111893_03518</name>
</gene>
<comment type="caution">
    <text evidence="1">The sequence shown here is derived from an EMBL/GenBank/DDBJ whole genome shotgun (WGS) entry which is preliminary data.</text>
</comment>
<proteinExistence type="predicted"/>
<dbReference type="EMBL" id="CAKMMF010000020">
    <property type="protein sequence ID" value="CAH1212308.1"/>
    <property type="molecule type" value="Genomic_DNA"/>
</dbReference>
<organism evidence="1 2">
    <name type="scientific">Paenibacillus plantiphilus</name>
    <dbReference type="NCBI Taxonomy" id="2905650"/>
    <lineage>
        <taxon>Bacteria</taxon>
        <taxon>Bacillati</taxon>
        <taxon>Bacillota</taxon>
        <taxon>Bacilli</taxon>
        <taxon>Bacillales</taxon>
        <taxon>Paenibacillaceae</taxon>
        <taxon>Paenibacillus</taxon>
    </lineage>
</organism>
<sequence length="99" mass="10992">MSIVDQIRKISNTTHIVSDPVVVMQGIVISIHPLEVNVEQRLSLKEVFLVVPERLTEYKVTLSSGEELVIREGLGVGDKVLLMRVQGGQQFIVLDRVVG</sequence>
<name>A0ABM9CFF2_9BACL</name>
<evidence type="ECO:0000313" key="1">
    <source>
        <dbReference type="EMBL" id="CAH1212308.1"/>
    </source>
</evidence>
<dbReference type="Pfam" id="PF10844">
    <property type="entry name" value="DUF2577"/>
    <property type="match status" value="1"/>
</dbReference>
<protein>
    <recommendedName>
        <fullName evidence="3">DUF2577 domain-containing protein</fullName>
    </recommendedName>
</protein>
<reference evidence="1" key="1">
    <citation type="submission" date="2022-01" db="EMBL/GenBank/DDBJ databases">
        <authorList>
            <person name="Criscuolo A."/>
        </authorList>
    </citation>
    <scope>NUCLEOTIDE SEQUENCE</scope>
    <source>
        <strain evidence="1">CIP111893</strain>
    </source>
</reference>
<evidence type="ECO:0000313" key="2">
    <source>
        <dbReference type="Proteomes" id="UP000838686"/>
    </source>
</evidence>
<dbReference type="Proteomes" id="UP000838686">
    <property type="component" value="Unassembled WGS sequence"/>
</dbReference>